<name>A0AAW0AR63_9AGAR</name>
<protein>
    <submittedName>
        <fullName evidence="2">Uncharacterized protein</fullName>
    </submittedName>
</protein>
<sequence length="244" mass="27493">MPPKGPQTELCEHCGRHLGRRTILKHLDASGPADTQTALFRAQNTSRLLCSGVTKSSVRPRRRRRYRKNRRPRSVTPPAVIDEDAGMAPAYDDDVPMPSPHELSPNDEDDTVLGPGLRGFGDTDDNWEDGRPDEDLREDSDEDEDDPIKDDDFAAAPWLQGLNALDVLSEEFDRYIAEIDPHSRLSADDLRDIRAFNLKVETSLGCQMYRLLSGIKPVAYDCCVNSCVCFVWKYEKLPTIYRAG</sequence>
<feature type="compositionally biased region" description="Acidic residues" evidence="1">
    <location>
        <begin position="81"/>
        <end position="95"/>
    </location>
</feature>
<evidence type="ECO:0000313" key="2">
    <source>
        <dbReference type="EMBL" id="KAK7015622.1"/>
    </source>
</evidence>
<gene>
    <name evidence="2" type="ORF">R3P38DRAFT_2786571</name>
</gene>
<dbReference type="EMBL" id="JAWWNJ010000053">
    <property type="protein sequence ID" value="KAK7015622.1"/>
    <property type="molecule type" value="Genomic_DNA"/>
</dbReference>
<dbReference type="AlphaFoldDB" id="A0AAW0AR63"/>
<reference evidence="2 3" key="1">
    <citation type="journal article" date="2024" name="J Genomics">
        <title>Draft genome sequencing and assembly of Favolaschia claudopus CIRM-BRFM 2984 isolated from oak limbs.</title>
        <authorList>
            <person name="Navarro D."/>
            <person name="Drula E."/>
            <person name="Chaduli D."/>
            <person name="Cazenave R."/>
            <person name="Ahrendt S."/>
            <person name="Wang J."/>
            <person name="Lipzen A."/>
            <person name="Daum C."/>
            <person name="Barry K."/>
            <person name="Grigoriev I.V."/>
            <person name="Favel A."/>
            <person name="Rosso M.N."/>
            <person name="Martin F."/>
        </authorList>
    </citation>
    <scope>NUCLEOTIDE SEQUENCE [LARGE SCALE GENOMIC DNA]</scope>
    <source>
        <strain evidence="2 3">CIRM-BRFM 2984</strain>
    </source>
</reference>
<dbReference type="Proteomes" id="UP001362999">
    <property type="component" value="Unassembled WGS sequence"/>
</dbReference>
<evidence type="ECO:0000256" key="1">
    <source>
        <dbReference type="SAM" id="MobiDB-lite"/>
    </source>
</evidence>
<accession>A0AAW0AR63</accession>
<proteinExistence type="predicted"/>
<keyword evidence="3" id="KW-1185">Reference proteome</keyword>
<comment type="caution">
    <text evidence="2">The sequence shown here is derived from an EMBL/GenBank/DDBJ whole genome shotgun (WGS) entry which is preliminary data.</text>
</comment>
<organism evidence="2 3">
    <name type="scientific">Favolaschia claudopus</name>
    <dbReference type="NCBI Taxonomy" id="2862362"/>
    <lineage>
        <taxon>Eukaryota</taxon>
        <taxon>Fungi</taxon>
        <taxon>Dikarya</taxon>
        <taxon>Basidiomycota</taxon>
        <taxon>Agaricomycotina</taxon>
        <taxon>Agaricomycetes</taxon>
        <taxon>Agaricomycetidae</taxon>
        <taxon>Agaricales</taxon>
        <taxon>Marasmiineae</taxon>
        <taxon>Mycenaceae</taxon>
        <taxon>Favolaschia</taxon>
    </lineage>
</organism>
<evidence type="ECO:0000313" key="3">
    <source>
        <dbReference type="Proteomes" id="UP001362999"/>
    </source>
</evidence>
<feature type="compositionally biased region" description="Basic residues" evidence="1">
    <location>
        <begin position="58"/>
        <end position="73"/>
    </location>
</feature>
<feature type="region of interest" description="Disordered" evidence="1">
    <location>
        <begin position="53"/>
        <end position="151"/>
    </location>
</feature>
<feature type="compositionally biased region" description="Acidic residues" evidence="1">
    <location>
        <begin position="135"/>
        <end position="149"/>
    </location>
</feature>